<name>A0A5B7FX49_PORTR</name>
<evidence type="ECO:0000313" key="3">
    <source>
        <dbReference type="Proteomes" id="UP000324222"/>
    </source>
</evidence>
<sequence length="166" mass="18024">MSDRDKAQGTSRCPSSSSFKGKRHEKDPLDCTAKRRKASGEELGHLSSLISGLIEKLDKSAGPQVSPGHNANFSGFHDISSLEDEAVTAPDCPSQRSVSDPLDYLDMFLACQPQGDPVADVAFRKALKEFAGHFHGEEELGDPLSERLASILNLSLRRRLSSDSVK</sequence>
<feature type="compositionally biased region" description="Basic and acidic residues" evidence="1">
    <location>
        <begin position="24"/>
        <end position="38"/>
    </location>
</feature>
<comment type="caution">
    <text evidence="2">The sequence shown here is derived from an EMBL/GenBank/DDBJ whole genome shotgun (WGS) entry which is preliminary data.</text>
</comment>
<reference evidence="2 3" key="1">
    <citation type="submission" date="2019-05" db="EMBL/GenBank/DDBJ databases">
        <title>Another draft genome of Portunus trituberculatus and its Hox gene families provides insights of decapod evolution.</title>
        <authorList>
            <person name="Jeong J.-H."/>
            <person name="Song I."/>
            <person name="Kim S."/>
            <person name="Choi T."/>
            <person name="Kim D."/>
            <person name="Ryu S."/>
            <person name="Kim W."/>
        </authorList>
    </citation>
    <scope>NUCLEOTIDE SEQUENCE [LARGE SCALE GENOMIC DNA]</scope>
    <source>
        <tissue evidence="2">Muscle</tissue>
    </source>
</reference>
<evidence type="ECO:0000256" key="1">
    <source>
        <dbReference type="SAM" id="MobiDB-lite"/>
    </source>
</evidence>
<organism evidence="2 3">
    <name type="scientific">Portunus trituberculatus</name>
    <name type="common">Swimming crab</name>
    <name type="synonym">Neptunus trituberculatus</name>
    <dbReference type="NCBI Taxonomy" id="210409"/>
    <lineage>
        <taxon>Eukaryota</taxon>
        <taxon>Metazoa</taxon>
        <taxon>Ecdysozoa</taxon>
        <taxon>Arthropoda</taxon>
        <taxon>Crustacea</taxon>
        <taxon>Multicrustacea</taxon>
        <taxon>Malacostraca</taxon>
        <taxon>Eumalacostraca</taxon>
        <taxon>Eucarida</taxon>
        <taxon>Decapoda</taxon>
        <taxon>Pleocyemata</taxon>
        <taxon>Brachyura</taxon>
        <taxon>Eubrachyura</taxon>
        <taxon>Portunoidea</taxon>
        <taxon>Portunidae</taxon>
        <taxon>Portuninae</taxon>
        <taxon>Portunus</taxon>
    </lineage>
</organism>
<gene>
    <name evidence="2" type="ORF">E2C01_043720</name>
</gene>
<dbReference type="AlphaFoldDB" id="A0A5B7FX49"/>
<protein>
    <submittedName>
        <fullName evidence="2">Uncharacterized protein</fullName>
    </submittedName>
</protein>
<dbReference type="OrthoDB" id="419333at2759"/>
<dbReference type="EMBL" id="VSRR010009171">
    <property type="protein sequence ID" value="MPC49905.1"/>
    <property type="molecule type" value="Genomic_DNA"/>
</dbReference>
<dbReference type="Proteomes" id="UP000324222">
    <property type="component" value="Unassembled WGS sequence"/>
</dbReference>
<accession>A0A5B7FX49</accession>
<feature type="region of interest" description="Disordered" evidence="1">
    <location>
        <begin position="1"/>
        <end position="38"/>
    </location>
</feature>
<proteinExistence type="predicted"/>
<keyword evidence="3" id="KW-1185">Reference proteome</keyword>
<evidence type="ECO:0000313" key="2">
    <source>
        <dbReference type="EMBL" id="MPC49905.1"/>
    </source>
</evidence>
<feature type="compositionally biased region" description="Polar residues" evidence="1">
    <location>
        <begin position="8"/>
        <end position="19"/>
    </location>
</feature>